<evidence type="ECO:0000256" key="3">
    <source>
        <dbReference type="SAM" id="MobiDB-lite"/>
    </source>
</evidence>
<proteinExistence type="predicted"/>
<feature type="compositionally biased region" description="Basic and acidic residues" evidence="3">
    <location>
        <begin position="163"/>
        <end position="174"/>
    </location>
</feature>
<dbReference type="AlphaFoldDB" id="A0A067PET2"/>
<dbReference type="SUPFAM" id="SSF103657">
    <property type="entry name" value="BAR/IMD domain-like"/>
    <property type="match status" value="1"/>
</dbReference>
<dbReference type="Proteomes" id="UP000027265">
    <property type="component" value="Unassembled WGS sequence"/>
</dbReference>
<dbReference type="Pfam" id="PF03114">
    <property type="entry name" value="BAR"/>
    <property type="match status" value="1"/>
</dbReference>
<name>A0A067PET2_9AGAM</name>
<dbReference type="Pfam" id="PF00018">
    <property type="entry name" value="SH3_1"/>
    <property type="match status" value="1"/>
</dbReference>
<organism evidence="6 7">
    <name type="scientific">Jaapia argillacea MUCL 33604</name>
    <dbReference type="NCBI Taxonomy" id="933084"/>
    <lineage>
        <taxon>Eukaryota</taxon>
        <taxon>Fungi</taxon>
        <taxon>Dikarya</taxon>
        <taxon>Basidiomycota</taxon>
        <taxon>Agaricomycotina</taxon>
        <taxon>Agaricomycetes</taxon>
        <taxon>Agaricomycetidae</taxon>
        <taxon>Jaapiales</taxon>
        <taxon>Jaapiaceae</taxon>
        <taxon>Jaapia</taxon>
    </lineage>
</organism>
<dbReference type="PRINTS" id="PR00452">
    <property type="entry name" value="SH3DOMAIN"/>
</dbReference>
<gene>
    <name evidence="6" type="ORF">JAAARDRAFT_198274</name>
</gene>
<feature type="compositionally biased region" description="Polar residues" evidence="3">
    <location>
        <begin position="651"/>
        <end position="668"/>
    </location>
</feature>
<dbReference type="GO" id="GO:0030479">
    <property type="term" value="C:actin cortical patch"/>
    <property type="evidence" value="ECO:0007669"/>
    <property type="project" value="TreeGrafter"/>
</dbReference>
<dbReference type="PANTHER" id="PTHR47174">
    <property type="entry name" value="BRIDGING INTEGRATOR 3"/>
    <property type="match status" value="1"/>
</dbReference>
<dbReference type="InParanoid" id="A0A067PET2"/>
<dbReference type="Gene3D" id="1.20.1270.60">
    <property type="entry name" value="Arfaptin homology (AH) domain/BAR domain"/>
    <property type="match status" value="1"/>
</dbReference>
<accession>A0A067PET2</accession>
<feature type="domain" description="SH3" evidence="4">
    <location>
        <begin position="453"/>
        <end position="511"/>
    </location>
</feature>
<dbReference type="PROSITE" id="PS51021">
    <property type="entry name" value="BAR"/>
    <property type="match status" value="1"/>
</dbReference>
<evidence type="ECO:0000313" key="7">
    <source>
        <dbReference type="Proteomes" id="UP000027265"/>
    </source>
</evidence>
<keyword evidence="7" id="KW-1185">Reference proteome</keyword>
<reference evidence="7" key="1">
    <citation type="journal article" date="2014" name="Proc. Natl. Acad. Sci. U.S.A.">
        <title>Extensive sampling of basidiomycete genomes demonstrates inadequacy of the white-rot/brown-rot paradigm for wood decay fungi.</title>
        <authorList>
            <person name="Riley R."/>
            <person name="Salamov A.A."/>
            <person name="Brown D.W."/>
            <person name="Nagy L.G."/>
            <person name="Floudas D."/>
            <person name="Held B.W."/>
            <person name="Levasseur A."/>
            <person name="Lombard V."/>
            <person name="Morin E."/>
            <person name="Otillar R."/>
            <person name="Lindquist E.A."/>
            <person name="Sun H."/>
            <person name="LaButti K.M."/>
            <person name="Schmutz J."/>
            <person name="Jabbour D."/>
            <person name="Luo H."/>
            <person name="Baker S.E."/>
            <person name="Pisabarro A.G."/>
            <person name="Walton J.D."/>
            <person name="Blanchette R.A."/>
            <person name="Henrissat B."/>
            <person name="Martin F."/>
            <person name="Cullen D."/>
            <person name="Hibbett D.S."/>
            <person name="Grigoriev I.V."/>
        </authorList>
    </citation>
    <scope>NUCLEOTIDE SEQUENCE [LARGE SCALE GENOMIC DNA]</scope>
    <source>
        <strain evidence="7">MUCL 33604</strain>
    </source>
</reference>
<dbReference type="GO" id="GO:0031097">
    <property type="term" value="C:medial cortex"/>
    <property type="evidence" value="ECO:0007669"/>
    <property type="project" value="TreeGrafter"/>
</dbReference>
<feature type="compositionally biased region" description="Basic and acidic residues" evidence="3">
    <location>
        <begin position="342"/>
        <end position="363"/>
    </location>
</feature>
<dbReference type="STRING" id="933084.A0A067PET2"/>
<sequence length="738" mass="81279">MAGKQLGKFRQWAGEVISSRERTVVTEEFKELEEDIDLRKDGIRRVLLASGAYHHQLSKKKESEALDEPDKLLPIDALGIVMITHGEALGESSTFGSALVKLGRAHCKAATIQEAFALTLQDTFLTAWQRYEDEIKDYQTQRKKLESRRLSYDAAISKFEKLKGGKKEKEKEKNEAEDEMEKARSRYEETLEDVRAIMVAIQENEMQQIRELTSFLDVERNYVEQYRDLLQDTKDNWVDVPSVTRTRSKESSTPSRPTKEPKSRTNSVKSNKSAKSKPSRSEVDEEGRMDSDADSDAPTPAPSQRSTFLRRKSDGGSKAPSRAPSRSSRKRTDSGATQGSGTEKDVEKEKEKEKREKELEKTPSKRISVTGWASSAVGSIMGKRDKDKFATLNGQDMDEEDEDGGDGGGGSVDKRTRSPSVTAKILKNRNADTPPTSGSPKITARALSRTSTQEKKMVKALYDFSGSSDELSFKAGDKIVVVNEVLDGWWMGELGGKTGLFPTTYTEPVSSSPPRSTPPIPPRTLGKGWLSSARISPPAMSDDEESKQTLVEPDADEEYATASDHEQHVFGDHYVVGNSRSPMYGNFDAASVQSSEAEDQEEERLMPVRGVTPVVKNILPPALGKRTPTDPLPITSTSGKKAPPPPPPRRATNSNSVPPSIAAQSVPSTPERRPATLRSNSSASSPLSALAHATRVNNGFEASPFDSPVDSSFGPCRDFRQNPFKPLGMCSNCFERHG</sequence>
<dbReference type="FunFam" id="2.30.30.40:FF:000072">
    <property type="entry name" value="Unconventional Myosin IB"/>
    <property type="match status" value="1"/>
</dbReference>
<evidence type="ECO:0008006" key="8">
    <source>
        <dbReference type="Google" id="ProtNLM"/>
    </source>
</evidence>
<dbReference type="FunCoup" id="A0A067PET2">
    <property type="interactions" value="57"/>
</dbReference>
<dbReference type="SUPFAM" id="SSF50044">
    <property type="entry name" value="SH3-domain"/>
    <property type="match status" value="1"/>
</dbReference>
<feature type="compositionally biased region" description="Basic and acidic residues" evidence="3">
    <location>
        <begin position="279"/>
        <end position="291"/>
    </location>
</feature>
<keyword evidence="1 2" id="KW-0728">SH3 domain</keyword>
<dbReference type="SMART" id="SM00721">
    <property type="entry name" value="BAR"/>
    <property type="match status" value="1"/>
</dbReference>
<protein>
    <recommendedName>
        <fullName evidence="8">BAR-domain-containing protein</fullName>
    </recommendedName>
</protein>
<dbReference type="OrthoDB" id="10263741at2759"/>
<evidence type="ECO:0000259" key="4">
    <source>
        <dbReference type="PROSITE" id="PS50002"/>
    </source>
</evidence>
<dbReference type="InterPro" id="IPR036028">
    <property type="entry name" value="SH3-like_dom_sf"/>
</dbReference>
<dbReference type="InterPro" id="IPR004148">
    <property type="entry name" value="BAR_dom"/>
</dbReference>
<dbReference type="CDD" id="cd00174">
    <property type="entry name" value="SH3"/>
    <property type="match status" value="1"/>
</dbReference>
<dbReference type="InterPro" id="IPR046982">
    <property type="entry name" value="BIN3/RVS161-like"/>
</dbReference>
<dbReference type="PROSITE" id="PS50002">
    <property type="entry name" value="SH3"/>
    <property type="match status" value="1"/>
</dbReference>
<dbReference type="EMBL" id="KL197740">
    <property type="protein sequence ID" value="KDQ52355.1"/>
    <property type="molecule type" value="Genomic_DNA"/>
</dbReference>
<dbReference type="GO" id="GO:0008289">
    <property type="term" value="F:lipid binding"/>
    <property type="evidence" value="ECO:0007669"/>
    <property type="project" value="TreeGrafter"/>
</dbReference>
<evidence type="ECO:0000256" key="1">
    <source>
        <dbReference type="ARBA" id="ARBA00022443"/>
    </source>
</evidence>
<dbReference type="HOGENOM" id="CLU_008936_0_0_1"/>
<evidence type="ECO:0000313" key="6">
    <source>
        <dbReference type="EMBL" id="KDQ52355.1"/>
    </source>
</evidence>
<dbReference type="GO" id="GO:0097320">
    <property type="term" value="P:plasma membrane tubulation"/>
    <property type="evidence" value="ECO:0007669"/>
    <property type="project" value="TreeGrafter"/>
</dbReference>
<dbReference type="Gene3D" id="2.30.30.40">
    <property type="entry name" value="SH3 Domains"/>
    <property type="match status" value="1"/>
</dbReference>
<dbReference type="GO" id="GO:0006897">
    <property type="term" value="P:endocytosis"/>
    <property type="evidence" value="ECO:0007669"/>
    <property type="project" value="InterPro"/>
</dbReference>
<dbReference type="PANTHER" id="PTHR47174:SF2">
    <property type="entry name" value="SH3 DOMAIN SIGNALLING PROTEIN (AFU_ORTHOLOGUE AFUA_5G07670)"/>
    <property type="match status" value="1"/>
</dbReference>
<feature type="region of interest" description="Disordered" evidence="3">
    <location>
        <begin position="163"/>
        <end position="185"/>
    </location>
</feature>
<feature type="compositionally biased region" description="Polar residues" evidence="3">
    <location>
        <begin position="431"/>
        <end position="440"/>
    </location>
</feature>
<dbReference type="GO" id="GO:1990528">
    <property type="term" value="C:Rvs161p-Rvs167p complex"/>
    <property type="evidence" value="ECO:0007669"/>
    <property type="project" value="TreeGrafter"/>
</dbReference>
<feature type="domain" description="BAR" evidence="5">
    <location>
        <begin position="14"/>
        <end position="246"/>
    </location>
</feature>
<dbReference type="InterPro" id="IPR001452">
    <property type="entry name" value="SH3_domain"/>
</dbReference>
<evidence type="ECO:0000256" key="2">
    <source>
        <dbReference type="PROSITE-ProRule" id="PRU00192"/>
    </source>
</evidence>
<feature type="compositionally biased region" description="Acidic residues" evidence="3">
    <location>
        <begin position="396"/>
        <end position="405"/>
    </location>
</feature>
<feature type="compositionally biased region" description="Low complexity" evidence="3">
    <location>
        <begin position="676"/>
        <end position="690"/>
    </location>
</feature>
<evidence type="ECO:0000259" key="5">
    <source>
        <dbReference type="PROSITE" id="PS51021"/>
    </source>
</evidence>
<dbReference type="SMART" id="SM00326">
    <property type="entry name" value="SH3"/>
    <property type="match status" value="1"/>
</dbReference>
<feature type="compositionally biased region" description="Polar residues" evidence="3">
    <location>
        <begin position="365"/>
        <end position="377"/>
    </location>
</feature>
<dbReference type="InterPro" id="IPR027267">
    <property type="entry name" value="AH/BAR_dom_sf"/>
</dbReference>
<feature type="region of interest" description="Disordered" evidence="3">
    <location>
        <begin position="502"/>
        <end position="690"/>
    </location>
</feature>
<dbReference type="GO" id="GO:0051666">
    <property type="term" value="P:actin cortical patch localization"/>
    <property type="evidence" value="ECO:0007669"/>
    <property type="project" value="InterPro"/>
</dbReference>
<feature type="compositionally biased region" description="Low complexity" evidence="3">
    <location>
        <begin position="317"/>
        <end position="326"/>
    </location>
</feature>
<dbReference type="GO" id="GO:0043332">
    <property type="term" value="C:mating projection tip"/>
    <property type="evidence" value="ECO:0007669"/>
    <property type="project" value="TreeGrafter"/>
</dbReference>
<feature type="region of interest" description="Disordered" evidence="3">
    <location>
        <begin position="241"/>
        <end position="452"/>
    </location>
</feature>